<dbReference type="OMA" id="EQDMAFT"/>
<feature type="compositionally biased region" description="Polar residues" evidence="2">
    <location>
        <begin position="7"/>
        <end position="18"/>
    </location>
</feature>
<evidence type="ECO:0000313" key="4">
    <source>
        <dbReference type="EMBL" id="GAP85939.1"/>
    </source>
</evidence>
<dbReference type="InterPro" id="IPR011598">
    <property type="entry name" value="bHLH_dom"/>
</dbReference>
<evidence type="ECO:0000256" key="2">
    <source>
        <dbReference type="SAM" id="MobiDB-lite"/>
    </source>
</evidence>
<dbReference type="SUPFAM" id="SSF47459">
    <property type="entry name" value="HLH, helix-loop-helix DNA-binding domain"/>
    <property type="match status" value="1"/>
</dbReference>
<feature type="region of interest" description="Disordered" evidence="2">
    <location>
        <begin position="469"/>
        <end position="544"/>
    </location>
</feature>
<feature type="region of interest" description="Disordered" evidence="2">
    <location>
        <begin position="261"/>
        <end position="331"/>
    </location>
</feature>
<organism evidence="4">
    <name type="scientific">Rosellinia necatrix</name>
    <name type="common">White root-rot fungus</name>
    <dbReference type="NCBI Taxonomy" id="77044"/>
    <lineage>
        <taxon>Eukaryota</taxon>
        <taxon>Fungi</taxon>
        <taxon>Dikarya</taxon>
        <taxon>Ascomycota</taxon>
        <taxon>Pezizomycotina</taxon>
        <taxon>Sordariomycetes</taxon>
        <taxon>Xylariomycetidae</taxon>
        <taxon>Xylariales</taxon>
        <taxon>Xylariaceae</taxon>
        <taxon>Rosellinia</taxon>
    </lineage>
</organism>
<name>A0A1W2TD79_ROSNE</name>
<feature type="coiled-coil region" evidence="1">
    <location>
        <begin position="669"/>
        <end position="696"/>
    </location>
</feature>
<dbReference type="Proteomes" id="UP000054516">
    <property type="component" value="Unassembled WGS sequence"/>
</dbReference>
<feature type="domain" description="BHLH" evidence="3">
    <location>
        <begin position="606"/>
        <end position="679"/>
    </location>
</feature>
<dbReference type="EMBL" id="DF977448">
    <property type="protein sequence ID" value="GAP85939.1"/>
    <property type="molecule type" value="Genomic_DNA"/>
</dbReference>
<dbReference type="Pfam" id="PF00010">
    <property type="entry name" value="HLH"/>
    <property type="match status" value="1"/>
</dbReference>
<protein>
    <submittedName>
        <fullName evidence="4">Putative phosphorus acquisition-controlling protein</fullName>
    </submittedName>
</protein>
<feature type="region of interest" description="Disordered" evidence="2">
    <location>
        <begin position="344"/>
        <end position="444"/>
    </location>
</feature>
<gene>
    <name evidence="4" type="ORF">SAMD00023353_0300420</name>
</gene>
<dbReference type="Gene3D" id="4.10.280.10">
    <property type="entry name" value="Helix-loop-helix DNA-binding domain"/>
    <property type="match status" value="1"/>
</dbReference>
<evidence type="ECO:0000313" key="5">
    <source>
        <dbReference type="Proteomes" id="UP000054516"/>
    </source>
</evidence>
<feature type="region of interest" description="Disordered" evidence="2">
    <location>
        <begin position="1"/>
        <end position="20"/>
    </location>
</feature>
<dbReference type="STRING" id="77044.A0A1W2TD79"/>
<evidence type="ECO:0000256" key="1">
    <source>
        <dbReference type="SAM" id="Coils"/>
    </source>
</evidence>
<feature type="compositionally biased region" description="Polar residues" evidence="2">
    <location>
        <begin position="358"/>
        <end position="371"/>
    </location>
</feature>
<dbReference type="CDD" id="cd11392">
    <property type="entry name" value="bHLH_ScPHO4_like"/>
    <property type="match status" value="1"/>
</dbReference>
<proteinExistence type="predicted"/>
<dbReference type="OrthoDB" id="5344169at2759"/>
<dbReference type="GO" id="GO:0046983">
    <property type="term" value="F:protein dimerization activity"/>
    <property type="evidence" value="ECO:0007669"/>
    <property type="project" value="InterPro"/>
</dbReference>
<dbReference type="InterPro" id="IPR036638">
    <property type="entry name" value="HLH_DNA-bd_sf"/>
</dbReference>
<dbReference type="AlphaFoldDB" id="A0A1W2TD79"/>
<evidence type="ECO:0000259" key="3">
    <source>
        <dbReference type="PROSITE" id="PS50888"/>
    </source>
</evidence>
<dbReference type="SMART" id="SM00353">
    <property type="entry name" value="HLH"/>
    <property type="match status" value="1"/>
</dbReference>
<feature type="compositionally biased region" description="Polar residues" evidence="2">
    <location>
        <begin position="389"/>
        <end position="399"/>
    </location>
</feature>
<keyword evidence="1" id="KW-0175">Coiled coil</keyword>
<feature type="compositionally biased region" description="Polar residues" evidence="2">
    <location>
        <begin position="507"/>
        <end position="519"/>
    </location>
</feature>
<reference evidence="4" key="1">
    <citation type="submission" date="2016-03" db="EMBL/GenBank/DDBJ databases">
        <title>Draft genome sequence of Rosellinia necatrix.</title>
        <authorList>
            <person name="Kanematsu S."/>
        </authorList>
    </citation>
    <scope>NUCLEOTIDE SEQUENCE [LARGE SCALE GENOMIC DNA]</scope>
    <source>
        <strain evidence="4">W97</strain>
    </source>
</reference>
<feature type="compositionally biased region" description="Basic and acidic residues" evidence="2">
    <location>
        <begin position="433"/>
        <end position="444"/>
    </location>
</feature>
<dbReference type="PROSITE" id="PS50888">
    <property type="entry name" value="BHLH"/>
    <property type="match status" value="1"/>
</dbReference>
<feature type="coiled-coil region" evidence="1">
    <location>
        <begin position="125"/>
        <end position="174"/>
    </location>
</feature>
<sequence>MAMINSAAWNGQDQNISPTGDDDFQQFFDIGMSNSDSMPFDFQTFNTQNDPSMMHHSHRDPVDTPMSDANVSSIVTQNAMGVQNQAPAMTSAPSHPAVLSQILSHRQTPNDAISEIDAQIQFLQHQRLQQQQRQLEEQQRRLQEQQAALYAQQQQQQQQQQQKQQQQHQQQQQRNIIPPTPQSLEMQAASQFFASQDQAHSSRMFEGYQQMKDQQDMAFTPLVSPAVTPLDAHFPVDHQFMVPSAYFSPITSPALYPQSDPTIFYDPRHSGRTSRTTNSPAAMDIESPSAAPTTDTLPKETRKNSTSTRRKPKIRQSPITKPQRRKTASTPVMNAQALSELAEAVAEGSGLAPKPKSAATSSNEESDNASVSPEALEMPPPPLPLPRSARQSPYITPQNGDKPAQASLLRSQNGMPSPATPASLFRISPRNQTADKSHVDADASEHIENFELPESVNSINSINMSAPQAPITVVQQSPRTSPEAETPKMTPLRPLPLPVAAKPIQPASASQSPQLNPRPSASAPKKTPLMAPKGGRKRASISSISPALLPRISPNIKPLLPGTPGLSNEDSTSRLLASKSNYQRILEGNTVPGVTYPSELSTNLTSKRTSHKIAEQGRRNRINSALQEIATLLPKGTIKEASDGDGDNTNGDKIDAKQSGVPNSKASTVESAIEYIKHLQKELAEANQRADAAEKRLREATA</sequence>
<accession>A0A1W2TD79</accession>
<feature type="region of interest" description="Disordered" evidence="2">
    <location>
        <begin position="636"/>
        <end position="668"/>
    </location>
</feature>
<keyword evidence="5" id="KW-1185">Reference proteome</keyword>